<evidence type="ECO:0000256" key="1">
    <source>
        <dbReference type="SAM" id="MobiDB-lite"/>
    </source>
</evidence>
<reference evidence="2 3" key="1">
    <citation type="submission" date="2024-04" db="EMBL/GenBank/DDBJ databases">
        <authorList>
            <person name="Waldvogel A.-M."/>
            <person name="Schoenle A."/>
        </authorList>
    </citation>
    <scope>NUCLEOTIDE SEQUENCE [LARGE SCALE GENOMIC DNA]</scope>
</reference>
<evidence type="ECO:0000313" key="3">
    <source>
        <dbReference type="Proteomes" id="UP001497482"/>
    </source>
</evidence>
<organism evidence="2 3">
    <name type="scientific">Knipowitschia caucasica</name>
    <name type="common">Caucasian dwarf goby</name>
    <name type="synonym">Pomatoschistus caucasicus</name>
    <dbReference type="NCBI Taxonomy" id="637954"/>
    <lineage>
        <taxon>Eukaryota</taxon>
        <taxon>Metazoa</taxon>
        <taxon>Chordata</taxon>
        <taxon>Craniata</taxon>
        <taxon>Vertebrata</taxon>
        <taxon>Euteleostomi</taxon>
        <taxon>Actinopterygii</taxon>
        <taxon>Neopterygii</taxon>
        <taxon>Teleostei</taxon>
        <taxon>Neoteleostei</taxon>
        <taxon>Acanthomorphata</taxon>
        <taxon>Gobiaria</taxon>
        <taxon>Gobiiformes</taxon>
        <taxon>Gobioidei</taxon>
        <taxon>Gobiidae</taxon>
        <taxon>Gobiinae</taxon>
        <taxon>Knipowitschia</taxon>
    </lineage>
</organism>
<dbReference type="EMBL" id="OZ035831">
    <property type="protein sequence ID" value="CAL1615261.1"/>
    <property type="molecule type" value="Genomic_DNA"/>
</dbReference>
<accession>A0AAV2MQI6</accession>
<dbReference type="AlphaFoldDB" id="A0AAV2MQI6"/>
<name>A0AAV2MQI6_KNICA</name>
<keyword evidence="3" id="KW-1185">Reference proteome</keyword>
<proteinExistence type="predicted"/>
<sequence length="168" mass="18354">MLKRDRDHRHHRPPTPSNPPLTANTPCSCPKAAKRNFRAVAQVPTEESCSALIRLQRSGTGRTREVVPRSSSDMIIVSNDTRKETGAVVRAQIEASLWLAPRWLPAGLLGASPVTQLQCAGLRSHSSGPDNGMKANTHSIAPTDAFLRFSTKHLVTTTQKQELEKTSV</sequence>
<feature type="region of interest" description="Disordered" evidence="1">
    <location>
        <begin position="1"/>
        <end position="26"/>
    </location>
</feature>
<feature type="compositionally biased region" description="Basic residues" evidence="1">
    <location>
        <begin position="1"/>
        <end position="13"/>
    </location>
</feature>
<protein>
    <submittedName>
        <fullName evidence="2">Uncharacterized protein</fullName>
    </submittedName>
</protein>
<dbReference type="Proteomes" id="UP001497482">
    <property type="component" value="Chromosome 9"/>
</dbReference>
<evidence type="ECO:0000313" key="2">
    <source>
        <dbReference type="EMBL" id="CAL1615261.1"/>
    </source>
</evidence>
<gene>
    <name evidence="2" type="ORF">KC01_LOCUS41244</name>
</gene>